<organism evidence="2 3">
    <name type="scientific">candidate division WWE3 bacterium RIFCSPLOWO2_01_FULL_41_18</name>
    <dbReference type="NCBI Taxonomy" id="1802625"/>
    <lineage>
        <taxon>Bacteria</taxon>
        <taxon>Katanobacteria</taxon>
    </lineage>
</organism>
<evidence type="ECO:0000313" key="3">
    <source>
        <dbReference type="Proteomes" id="UP000176504"/>
    </source>
</evidence>
<reference evidence="2 3" key="1">
    <citation type="journal article" date="2016" name="Nat. Commun.">
        <title>Thousands of microbial genomes shed light on interconnected biogeochemical processes in an aquifer system.</title>
        <authorList>
            <person name="Anantharaman K."/>
            <person name="Brown C.T."/>
            <person name="Hug L.A."/>
            <person name="Sharon I."/>
            <person name="Castelle C.J."/>
            <person name="Probst A.J."/>
            <person name="Thomas B.C."/>
            <person name="Singh A."/>
            <person name="Wilkins M.J."/>
            <person name="Karaoz U."/>
            <person name="Brodie E.L."/>
            <person name="Williams K.H."/>
            <person name="Hubbard S.S."/>
            <person name="Banfield J.F."/>
        </authorList>
    </citation>
    <scope>NUCLEOTIDE SEQUENCE [LARGE SCALE GENOMIC DNA]</scope>
</reference>
<accession>A0A1F4VEC4</accession>
<comment type="caution">
    <text evidence="2">The sequence shown here is derived from an EMBL/GenBank/DDBJ whole genome shotgun (WGS) entry which is preliminary data.</text>
</comment>
<feature type="domain" description="PIN" evidence="1">
    <location>
        <begin position="6"/>
        <end position="142"/>
    </location>
</feature>
<dbReference type="AlphaFoldDB" id="A0A1F4VEC4"/>
<dbReference type="InterPro" id="IPR029060">
    <property type="entry name" value="PIN-like_dom_sf"/>
</dbReference>
<dbReference type="PANTHER" id="PTHR38826:SF5">
    <property type="entry name" value="RIBONUCLEASE VAPC13"/>
    <property type="match status" value="1"/>
</dbReference>
<dbReference type="InterPro" id="IPR052106">
    <property type="entry name" value="PINc/VapC_TA"/>
</dbReference>
<dbReference type="Gene3D" id="3.40.50.1010">
    <property type="entry name" value="5'-nuclease"/>
    <property type="match status" value="1"/>
</dbReference>
<gene>
    <name evidence="2" type="ORF">A3A78_01110</name>
</gene>
<dbReference type="EMBL" id="MEVI01000002">
    <property type="protein sequence ID" value="OGC55537.1"/>
    <property type="molecule type" value="Genomic_DNA"/>
</dbReference>
<dbReference type="SUPFAM" id="SSF88723">
    <property type="entry name" value="PIN domain-like"/>
    <property type="match status" value="1"/>
</dbReference>
<dbReference type="Pfam" id="PF01850">
    <property type="entry name" value="PIN"/>
    <property type="match status" value="1"/>
</dbReference>
<protein>
    <recommendedName>
        <fullName evidence="1">PIN domain-containing protein</fullName>
    </recommendedName>
</protein>
<dbReference type="PANTHER" id="PTHR38826">
    <property type="entry name" value="RIBONUCLEASE VAPC13"/>
    <property type="match status" value="1"/>
</dbReference>
<sequence length="148" mass="17218">MTKKSVFLDTSFLVASQVKGHEFLERTIELRKQFIYEKANLITSQIVFDDFWYVLIGLSKASVTNIDPKKLYSQLKKATQNVLLFEALSLLDLDLTAKELVDTLDIMYRFKQRPRDAIIVKIMKKAKVKYIASFDEHFDKVSGISRIY</sequence>
<evidence type="ECO:0000313" key="2">
    <source>
        <dbReference type="EMBL" id="OGC55537.1"/>
    </source>
</evidence>
<name>A0A1F4VEC4_UNCKA</name>
<proteinExistence type="predicted"/>
<dbReference type="InterPro" id="IPR002716">
    <property type="entry name" value="PIN_dom"/>
</dbReference>
<evidence type="ECO:0000259" key="1">
    <source>
        <dbReference type="Pfam" id="PF01850"/>
    </source>
</evidence>
<dbReference type="Proteomes" id="UP000176504">
    <property type="component" value="Unassembled WGS sequence"/>
</dbReference>